<sequence length="228" mass="25942">MILLWRRRLIRYRDYHFFMNITKFGHSCLLVEEGSVRLLIDPGIFSDGFQEISPIDAILITHLHPDHCDPAALRGLIEQNPQTKVYSNDDVRALLEKEGMSVIVPKDREKIDVSGVSIRSYQNTHAEIYRTLPRPQCTGFLIADRFYYGGDNLDVPDAPVDILALPVVAPWGKTVDFIDFAVAIHPRIVFPVHDAIGIPGFFAKFPASILPEFGIEVKILEHRQVYDF</sequence>
<dbReference type="AlphaFoldDB" id="A0A2H0N241"/>
<evidence type="ECO:0000313" key="2">
    <source>
        <dbReference type="EMBL" id="PIR02950.1"/>
    </source>
</evidence>
<dbReference type="EMBL" id="PCWM01000069">
    <property type="protein sequence ID" value="PIR02950.1"/>
    <property type="molecule type" value="Genomic_DNA"/>
</dbReference>
<dbReference type="PANTHER" id="PTHR43546">
    <property type="entry name" value="UPF0173 METAL-DEPENDENT HYDROLASE MJ1163-RELATED"/>
    <property type="match status" value="1"/>
</dbReference>
<dbReference type="InterPro" id="IPR050114">
    <property type="entry name" value="UPF0173_UPF0282_UlaG_hydrolase"/>
</dbReference>
<dbReference type="InterPro" id="IPR001279">
    <property type="entry name" value="Metallo-B-lactamas"/>
</dbReference>
<dbReference type="SMART" id="SM00849">
    <property type="entry name" value="Lactamase_B"/>
    <property type="match status" value="1"/>
</dbReference>
<dbReference type="InterPro" id="IPR036866">
    <property type="entry name" value="RibonucZ/Hydroxyglut_hydro"/>
</dbReference>
<feature type="domain" description="Metallo-beta-lactamase" evidence="1">
    <location>
        <begin position="25"/>
        <end position="193"/>
    </location>
</feature>
<name>A0A2H0N241_9BACT</name>
<accession>A0A2H0N241</accession>
<proteinExistence type="predicted"/>
<dbReference type="Gene3D" id="3.60.15.10">
    <property type="entry name" value="Ribonuclease Z/Hydroxyacylglutathione hydrolase-like"/>
    <property type="match status" value="1"/>
</dbReference>
<reference evidence="2 3" key="1">
    <citation type="submission" date="2017-09" db="EMBL/GenBank/DDBJ databases">
        <title>Depth-based differentiation of microbial function through sediment-hosted aquifers and enrichment of novel symbionts in the deep terrestrial subsurface.</title>
        <authorList>
            <person name="Probst A.J."/>
            <person name="Ladd B."/>
            <person name="Jarett J.K."/>
            <person name="Geller-Mcgrath D.E."/>
            <person name="Sieber C.M."/>
            <person name="Emerson J.B."/>
            <person name="Anantharaman K."/>
            <person name="Thomas B.C."/>
            <person name="Malmstrom R."/>
            <person name="Stieglmeier M."/>
            <person name="Klingl A."/>
            <person name="Woyke T."/>
            <person name="Ryan C.M."/>
            <person name="Banfield J.F."/>
        </authorList>
    </citation>
    <scope>NUCLEOTIDE SEQUENCE [LARGE SCALE GENOMIC DNA]</scope>
    <source>
        <strain evidence="2">CG11_big_fil_rev_8_21_14_0_20_43_7</strain>
    </source>
</reference>
<gene>
    <name evidence="2" type="ORF">COV60_02940</name>
</gene>
<dbReference type="PANTHER" id="PTHR43546:SF3">
    <property type="entry name" value="UPF0173 METAL-DEPENDENT HYDROLASE MJ1163"/>
    <property type="match status" value="1"/>
</dbReference>
<evidence type="ECO:0000259" key="1">
    <source>
        <dbReference type="SMART" id="SM00849"/>
    </source>
</evidence>
<dbReference type="Proteomes" id="UP000229782">
    <property type="component" value="Unassembled WGS sequence"/>
</dbReference>
<dbReference type="Pfam" id="PF13483">
    <property type="entry name" value="Lactamase_B_3"/>
    <property type="match status" value="1"/>
</dbReference>
<comment type="caution">
    <text evidence="2">The sequence shown here is derived from an EMBL/GenBank/DDBJ whole genome shotgun (WGS) entry which is preliminary data.</text>
</comment>
<protein>
    <recommendedName>
        <fullName evidence="1">Metallo-beta-lactamase domain-containing protein</fullName>
    </recommendedName>
</protein>
<dbReference type="SUPFAM" id="SSF56281">
    <property type="entry name" value="Metallo-hydrolase/oxidoreductase"/>
    <property type="match status" value="1"/>
</dbReference>
<organism evidence="2 3">
    <name type="scientific">Candidatus Magasanikbacteria bacterium CG11_big_fil_rev_8_21_14_0_20_43_7</name>
    <dbReference type="NCBI Taxonomy" id="1974654"/>
    <lineage>
        <taxon>Bacteria</taxon>
        <taxon>Candidatus Magasanikiibacteriota</taxon>
    </lineage>
</organism>
<evidence type="ECO:0000313" key="3">
    <source>
        <dbReference type="Proteomes" id="UP000229782"/>
    </source>
</evidence>